<protein>
    <submittedName>
        <fullName evidence="1">Uncharacterized protein</fullName>
    </submittedName>
</protein>
<dbReference type="EMBL" id="JACJPW010000067">
    <property type="protein sequence ID" value="MBD2183887.1"/>
    <property type="molecule type" value="Genomic_DNA"/>
</dbReference>
<comment type="caution">
    <text evidence="1">The sequence shown here is derived from an EMBL/GenBank/DDBJ whole genome shotgun (WGS) entry which is preliminary data.</text>
</comment>
<evidence type="ECO:0000313" key="2">
    <source>
        <dbReference type="Proteomes" id="UP000641646"/>
    </source>
</evidence>
<dbReference type="RefSeq" id="WP_190469169.1">
    <property type="nucleotide sequence ID" value="NZ_JACJPW010000067.1"/>
</dbReference>
<proteinExistence type="predicted"/>
<reference evidence="1" key="2">
    <citation type="submission" date="2020-08" db="EMBL/GenBank/DDBJ databases">
        <authorList>
            <person name="Chen M."/>
            <person name="Teng W."/>
            <person name="Zhao L."/>
            <person name="Hu C."/>
            <person name="Zhou Y."/>
            <person name="Han B."/>
            <person name="Song L."/>
            <person name="Shu W."/>
        </authorList>
    </citation>
    <scope>NUCLEOTIDE SEQUENCE</scope>
    <source>
        <strain evidence="1">FACHB-1375</strain>
    </source>
</reference>
<dbReference type="AlphaFoldDB" id="A0A926VHH9"/>
<sequence length="68" mass="7865">MSTGDMETTIAVSKKYIDLYKPYDIWIPLLLKHIYANHLELEKLVDLAIQICLYPKAEITNTGVRLQD</sequence>
<keyword evidence="2" id="KW-1185">Reference proteome</keyword>
<evidence type="ECO:0000313" key="1">
    <source>
        <dbReference type="EMBL" id="MBD2183887.1"/>
    </source>
</evidence>
<dbReference type="Proteomes" id="UP000641646">
    <property type="component" value="Unassembled WGS sequence"/>
</dbReference>
<gene>
    <name evidence="1" type="ORF">H6G03_22940</name>
</gene>
<organism evidence="1 2">
    <name type="scientific">Aerosakkonema funiforme FACHB-1375</name>
    <dbReference type="NCBI Taxonomy" id="2949571"/>
    <lineage>
        <taxon>Bacteria</taxon>
        <taxon>Bacillati</taxon>
        <taxon>Cyanobacteriota</taxon>
        <taxon>Cyanophyceae</taxon>
        <taxon>Oscillatoriophycideae</taxon>
        <taxon>Aerosakkonematales</taxon>
        <taxon>Aerosakkonemataceae</taxon>
        <taxon>Aerosakkonema</taxon>
    </lineage>
</organism>
<accession>A0A926VHH9</accession>
<name>A0A926VHH9_9CYAN</name>
<reference evidence="1" key="1">
    <citation type="journal article" date="2015" name="ISME J.">
        <title>Draft Genome Sequence of Streptomyces incarnatus NRRL8089, which Produces the Nucleoside Antibiotic Sinefungin.</title>
        <authorList>
            <person name="Oshima K."/>
            <person name="Hattori M."/>
            <person name="Shimizu H."/>
            <person name="Fukuda K."/>
            <person name="Nemoto M."/>
            <person name="Inagaki K."/>
            <person name="Tamura T."/>
        </authorList>
    </citation>
    <scope>NUCLEOTIDE SEQUENCE</scope>
    <source>
        <strain evidence="1">FACHB-1375</strain>
    </source>
</reference>